<evidence type="ECO:0000256" key="3">
    <source>
        <dbReference type="ARBA" id="ARBA00022741"/>
    </source>
</evidence>
<keyword evidence="2" id="KW-0808">Transferase</keyword>
<dbReference type="EC" id="2.7.11.1" evidence="1"/>
<sequence>MATSRQPWSVPGVILFSHGEFSYEVDLSRPLVEELAQSRLGEIIVPAWERTEKKRLREVIVRSLPPTSSDDPEMLERMRARLREEAHLATYLQHPRIARTLGPYEVQGVLYIVSDRVEGTSINSLITYSQMREKLLSPAFCLYVGAEVAGALHYAHTCKDENGAPLGIVHRDLNPARIFLEPEGGVILTDFARARSLLPGRVASTLPRPHGDVFYCSPEALLCEETDPLSDLFSLGLVLLELATWRHLYSMPHLRPSDLEKALTPKAKKQVLDAAITAMEAELPEHTEDCILRAATFTRQDVDSLTEPLAHPLRSIVRRLIQRNPGDRYQSAADVEADLRAGLAALGASYGATEALDEVLFSLEGASMNQRVIGPTNEGQLPPDMVTEEDIITERGGTT</sequence>
<dbReference type="Gene3D" id="1.10.510.10">
    <property type="entry name" value="Transferase(Phosphotransferase) domain 1"/>
    <property type="match status" value="1"/>
</dbReference>
<protein>
    <recommendedName>
        <fullName evidence="1">non-specific serine/threonine protein kinase</fullName>
        <ecNumber evidence="1">2.7.11.1</ecNumber>
    </recommendedName>
</protein>
<dbReference type="PANTHER" id="PTHR43671">
    <property type="entry name" value="SERINE/THREONINE-PROTEIN KINASE NEK"/>
    <property type="match status" value="1"/>
</dbReference>
<name>A0ABU5HIX4_9BACT</name>
<dbReference type="GO" id="GO:0016301">
    <property type="term" value="F:kinase activity"/>
    <property type="evidence" value="ECO:0007669"/>
    <property type="project" value="UniProtKB-KW"/>
</dbReference>
<dbReference type="Proteomes" id="UP001291309">
    <property type="component" value="Unassembled WGS sequence"/>
</dbReference>
<keyword evidence="3" id="KW-0547">Nucleotide-binding</keyword>
<dbReference type="Gene3D" id="3.30.200.20">
    <property type="entry name" value="Phosphorylase Kinase, domain 1"/>
    <property type="match status" value="1"/>
</dbReference>
<evidence type="ECO:0000256" key="4">
    <source>
        <dbReference type="ARBA" id="ARBA00022777"/>
    </source>
</evidence>
<dbReference type="InterPro" id="IPR011009">
    <property type="entry name" value="Kinase-like_dom_sf"/>
</dbReference>
<accession>A0ABU5HIX4</accession>
<dbReference type="EMBL" id="JAXIVS010000033">
    <property type="protein sequence ID" value="MDY7233321.1"/>
    <property type="molecule type" value="Genomic_DNA"/>
</dbReference>
<proteinExistence type="predicted"/>
<evidence type="ECO:0000256" key="1">
    <source>
        <dbReference type="ARBA" id="ARBA00012513"/>
    </source>
</evidence>
<dbReference type="InterPro" id="IPR050660">
    <property type="entry name" value="NEK_Ser/Thr_kinase"/>
</dbReference>
<keyword evidence="4 7" id="KW-0418">Kinase</keyword>
<keyword evidence="5" id="KW-0067">ATP-binding</keyword>
<evidence type="ECO:0000256" key="2">
    <source>
        <dbReference type="ARBA" id="ARBA00022679"/>
    </source>
</evidence>
<evidence type="ECO:0000313" key="7">
    <source>
        <dbReference type="EMBL" id="MDY7233321.1"/>
    </source>
</evidence>
<dbReference type="PANTHER" id="PTHR43671:SF13">
    <property type="entry name" value="SERINE_THREONINE-PROTEIN KINASE NEK2"/>
    <property type="match status" value="1"/>
</dbReference>
<dbReference type="Pfam" id="PF00069">
    <property type="entry name" value="Pkinase"/>
    <property type="match status" value="1"/>
</dbReference>
<gene>
    <name evidence="7" type="ORF">SYV04_43440</name>
</gene>
<reference evidence="7 8" key="1">
    <citation type="submission" date="2023-12" db="EMBL/GenBank/DDBJ databases">
        <title>the genome sequence of Hyalangium sp. s54d21.</title>
        <authorList>
            <person name="Zhang X."/>
        </authorList>
    </citation>
    <scope>NUCLEOTIDE SEQUENCE [LARGE SCALE GENOMIC DNA]</scope>
    <source>
        <strain evidence="8">s54d21</strain>
    </source>
</reference>
<dbReference type="PROSITE" id="PS50011">
    <property type="entry name" value="PROTEIN_KINASE_DOM"/>
    <property type="match status" value="1"/>
</dbReference>
<dbReference type="InterPro" id="IPR000719">
    <property type="entry name" value="Prot_kinase_dom"/>
</dbReference>
<keyword evidence="8" id="KW-1185">Reference proteome</keyword>
<feature type="domain" description="Protein kinase" evidence="6">
    <location>
        <begin position="29"/>
        <end position="343"/>
    </location>
</feature>
<dbReference type="SUPFAM" id="SSF56112">
    <property type="entry name" value="Protein kinase-like (PK-like)"/>
    <property type="match status" value="1"/>
</dbReference>
<dbReference type="RefSeq" id="WP_321552031.1">
    <property type="nucleotide sequence ID" value="NZ_JAXIVS010000033.1"/>
</dbReference>
<organism evidence="7 8">
    <name type="scientific">Hyalangium rubrum</name>
    <dbReference type="NCBI Taxonomy" id="3103134"/>
    <lineage>
        <taxon>Bacteria</taxon>
        <taxon>Pseudomonadati</taxon>
        <taxon>Myxococcota</taxon>
        <taxon>Myxococcia</taxon>
        <taxon>Myxococcales</taxon>
        <taxon>Cystobacterineae</taxon>
        <taxon>Archangiaceae</taxon>
        <taxon>Hyalangium</taxon>
    </lineage>
</organism>
<evidence type="ECO:0000259" key="6">
    <source>
        <dbReference type="PROSITE" id="PS50011"/>
    </source>
</evidence>
<comment type="caution">
    <text evidence="7">The sequence shown here is derived from an EMBL/GenBank/DDBJ whole genome shotgun (WGS) entry which is preliminary data.</text>
</comment>
<evidence type="ECO:0000256" key="5">
    <source>
        <dbReference type="ARBA" id="ARBA00022840"/>
    </source>
</evidence>
<evidence type="ECO:0000313" key="8">
    <source>
        <dbReference type="Proteomes" id="UP001291309"/>
    </source>
</evidence>